<evidence type="ECO:0000256" key="1">
    <source>
        <dbReference type="SAM" id="MobiDB-lite"/>
    </source>
</evidence>
<dbReference type="Proteomes" id="UP000299102">
    <property type="component" value="Unassembled WGS sequence"/>
</dbReference>
<feature type="compositionally biased region" description="Polar residues" evidence="1">
    <location>
        <begin position="1"/>
        <end position="10"/>
    </location>
</feature>
<feature type="compositionally biased region" description="Basic and acidic residues" evidence="1">
    <location>
        <begin position="164"/>
        <end position="174"/>
    </location>
</feature>
<dbReference type="AlphaFoldDB" id="A0A4C1UMD0"/>
<protein>
    <submittedName>
        <fullName evidence="2">Uncharacterized protein</fullName>
    </submittedName>
</protein>
<gene>
    <name evidence="2" type="ORF">EVAR_18813_1</name>
</gene>
<proteinExistence type="predicted"/>
<name>A0A4C1UMD0_EUMVA</name>
<sequence length="174" mass="19034">MSSRRISISVDQRRSELSRAAPALDHGRRRSDSPVTRRSSTDSELSARAVRARRAPLPVFSDPSGPLQVRIDTEIQRSPAAFATARPRGGVTYTTYRTTKHKIDLKEKLKTSSLEIQKMGIPQRHTKRKLNAEHIENMSVYGGARTGIGGGAMGAGPETSAHSTDSERTLGAER</sequence>
<accession>A0A4C1UMD0</accession>
<feature type="compositionally biased region" description="Polar residues" evidence="1">
    <location>
        <begin position="33"/>
        <end position="44"/>
    </location>
</feature>
<comment type="caution">
    <text evidence="2">The sequence shown here is derived from an EMBL/GenBank/DDBJ whole genome shotgun (WGS) entry which is preliminary data.</text>
</comment>
<dbReference type="EMBL" id="BGZK01000192">
    <property type="protein sequence ID" value="GBP27340.1"/>
    <property type="molecule type" value="Genomic_DNA"/>
</dbReference>
<evidence type="ECO:0000313" key="3">
    <source>
        <dbReference type="Proteomes" id="UP000299102"/>
    </source>
</evidence>
<reference evidence="2 3" key="1">
    <citation type="journal article" date="2019" name="Commun. Biol.">
        <title>The bagworm genome reveals a unique fibroin gene that provides high tensile strength.</title>
        <authorList>
            <person name="Kono N."/>
            <person name="Nakamura H."/>
            <person name="Ohtoshi R."/>
            <person name="Tomita M."/>
            <person name="Numata K."/>
            <person name="Arakawa K."/>
        </authorList>
    </citation>
    <scope>NUCLEOTIDE SEQUENCE [LARGE SCALE GENOMIC DNA]</scope>
</reference>
<evidence type="ECO:0000313" key="2">
    <source>
        <dbReference type="EMBL" id="GBP27340.1"/>
    </source>
</evidence>
<feature type="region of interest" description="Disordered" evidence="1">
    <location>
        <begin position="148"/>
        <end position="174"/>
    </location>
</feature>
<keyword evidence="3" id="KW-1185">Reference proteome</keyword>
<organism evidence="2 3">
    <name type="scientific">Eumeta variegata</name>
    <name type="common">Bagworm moth</name>
    <name type="synonym">Eumeta japonica</name>
    <dbReference type="NCBI Taxonomy" id="151549"/>
    <lineage>
        <taxon>Eukaryota</taxon>
        <taxon>Metazoa</taxon>
        <taxon>Ecdysozoa</taxon>
        <taxon>Arthropoda</taxon>
        <taxon>Hexapoda</taxon>
        <taxon>Insecta</taxon>
        <taxon>Pterygota</taxon>
        <taxon>Neoptera</taxon>
        <taxon>Endopterygota</taxon>
        <taxon>Lepidoptera</taxon>
        <taxon>Glossata</taxon>
        <taxon>Ditrysia</taxon>
        <taxon>Tineoidea</taxon>
        <taxon>Psychidae</taxon>
        <taxon>Oiketicinae</taxon>
        <taxon>Eumeta</taxon>
    </lineage>
</organism>
<feature type="region of interest" description="Disordered" evidence="1">
    <location>
        <begin position="1"/>
        <end position="50"/>
    </location>
</feature>